<dbReference type="Pfam" id="PF12833">
    <property type="entry name" value="HTH_18"/>
    <property type="match status" value="1"/>
</dbReference>
<dbReference type="PROSITE" id="PS00041">
    <property type="entry name" value="HTH_ARAC_FAMILY_1"/>
    <property type="match status" value="1"/>
</dbReference>
<evidence type="ECO:0000313" key="7">
    <source>
        <dbReference type="Proteomes" id="UP000068447"/>
    </source>
</evidence>
<name>A0A0U2JJK8_9ALTE</name>
<feature type="transmembrane region" description="Helical" evidence="4">
    <location>
        <begin position="108"/>
        <end position="129"/>
    </location>
</feature>
<evidence type="ECO:0000256" key="1">
    <source>
        <dbReference type="ARBA" id="ARBA00023015"/>
    </source>
</evidence>
<dbReference type="Proteomes" id="UP000068447">
    <property type="component" value="Chromosome"/>
</dbReference>
<dbReference type="STRING" id="1526571.AT746_16825"/>
<feature type="transmembrane region" description="Helical" evidence="4">
    <location>
        <begin position="55"/>
        <end position="77"/>
    </location>
</feature>
<keyword evidence="7" id="KW-1185">Reference proteome</keyword>
<keyword evidence="4" id="KW-0812">Transmembrane</keyword>
<keyword evidence="1" id="KW-0805">Transcription regulation</keyword>
<evidence type="ECO:0000313" key="6">
    <source>
        <dbReference type="EMBL" id="ALS99766.1"/>
    </source>
</evidence>
<dbReference type="OrthoDB" id="345413at2"/>
<reference evidence="6 7" key="1">
    <citation type="submission" date="2015-12" db="EMBL/GenBank/DDBJ databases">
        <title>Complete genome of Lacimicrobium alkaliphilum KCTC 32984.</title>
        <authorList>
            <person name="Kim S.-G."/>
            <person name="Lee Y.-J."/>
        </authorList>
    </citation>
    <scope>NUCLEOTIDE SEQUENCE [LARGE SCALE GENOMIC DNA]</scope>
    <source>
        <strain evidence="6 7">YelD216</strain>
    </source>
</reference>
<evidence type="ECO:0000259" key="5">
    <source>
        <dbReference type="PROSITE" id="PS01124"/>
    </source>
</evidence>
<proteinExistence type="predicted"/>
<accession>A0A0U2JJK8</accession>
<dbReference type="GO" id="GO:0043565">
    <property type="term" value="F:sequence-specific DNA binding"/>
    <property type="evidence" value="ECO:0007669"/>
    <property type="project" value="InterPro"/>
</dbReference>
<organism evidence="6 7">
    <name type="scientific">Lacimicrobium alkaliphilum</name>
    <dbReference type="NCBI Taxonomy" id="1526571"/>
    <lineage>
        <taxon>Bacteria</taxon>
        <taxon>Pseudomonadati</taxon>
        <taxon>Pseudomonadota</taxon>
        <taxon>Gammaproteobacteria</taxon>
        <taxon>Alteromonadales</taxon>
        <taxon>Alteromonadaceae</taxon>
        <taxon>Lacimicrobium</taxon>
    </lineage>
</organism>
<dbReference type="InterPro" id="IPR020449">
    <property type="entry name" value="Tscrpt_reg_AraC-type_HTH"/>
</dbReference>
<evidence type="ECO:0000256" key="3">
    <source>
        <dbReference type="ARBA" id="ARBA00023163"/>
    </source>
</evidence>
<dbReference type="SUPFAM" id="SSF46689">
    <property type="entry name" value="Homeodomain-like"/>
    <property type="match status" value="1"/>
</dbReference>
<evidence type="ECO:0000256" key="2">
    <source>
        <dbReference type="ARBA" id="ARBA00023125"/>
    </source>
</evidence>
<feature type="transmembrane region" description="Helical" evidence="4">
    <location>
        <begin position="180"/>
        <end position="202"/>
    </location>
</feature>
<dbReference type="Gene3D" id="1.10.10.60">
    <property type="entry name" value="Homeodomain-like"/>
    <property type="match status" value="1"/>
</dbReference>
<keyword evidence="2" id="KW-0238">DNA-binding</keyword>
<dbReference type="PROSITE" id="PS01124">
    <property type="entry name" value="HTH_ARAC_FAMILY_2"/>
    <property type="match status" value="1"/>
</dbReference>
<gene>
    <name evidence="6" type="ORF">AT746_16825</name>
</gene>
<feature type="transmembrane region" description="Helical" evidence="4">
    <location>
        <begin position="149"/>
        <end position="168"/>
    </location>
</feature>
<dbReference type="EMBL" id="CP013650">
    <property type="protein sequence ID" value="ALS99766.1"/>
    <property type="molecule type" value="Genomic_DNA"/>
</dbReference>
<dbReference type="AlphaFoldDB" id="A0A0U2JJK8"/>
<feature type="transmembrane region" description="Helical" evidence="4">
    <location>
        <begin position="6"/>
        <end position="25"/>
    </location>
</feature>
<keyword evidence="4" id="KW-1133">Transmembrane helix</keyword>
<dbReference type="KEGG" id="lal:AT746_16825"/>
<dbReference type="InterPro" id="IPR018062">
    <property type="entry name" value="HTH_AraC-typ_CS"/>
</dbReference>
<keyword evidence="4" id="KW-0472">Membrane</keyword>
<dbReference type="PRINTS" id="PR00032">
    <property type="entry name" value="HTHARAC"/>
</dbReference>
<sequence length="342" mass="38364">MTVHPVNFLQIGLLTLTLFGLVLIWRQREYRMLQVLLGLVTVSMLFNLFEEVGNFRQYYLVTPIFLLGVGPAIYLTIRQLTGTGPTLASAGHFLPMLMALPFTQYTQWVIAAGTLSRVLYALLSVRLILRFHQQLQARRSDAEDLSLNWLAWLIGAFTLLGLLDLLRLNLQPYISMQTNLLGQTAGTTITLLLFAILIYQAVQYISQVQFLHSEPPVELAPESASSADTEAYQVIFQSLGEQLASQHWYRQPRLSLSQLSQLSGLQTRDISRAVNICTGLNFNDYINGLRIEEVRQAIAANPQQNLLTLALQAGFNAKSSFNTAFKKHLGITPSQYKTSLKS</sequence>
<dbReference type="PANTHER" id="PTHR43280:SF28">
    <property type="entry name" value="HTH-TYPE TRANSCRIPTIONAL ACTIVATOR RHAS"/>
    <property type="match status" value="1"/>
</dbReference>
<evidence type="ECO:0000256" key="4">
    <source>
        <dbReference type="SAM" id="Phobius"/>
    </source>
</evidence>
<feature type="transmembrane region" description="Helical" evidence="4">
    <location>
        <begin position="32"/>
        <end position="49"/>
    </location>
</feature>
<dbReference type="RefSeq" id="WP_062482768.1">
    <property type="nucleotide sequence ID" value="NZ_CP013650.1"/>
</dbReference>
<dbReference type="InterPro" id="IPR018060">
    <property type="entry name" value="HTH_AraC"/>
</dbReference>
<dbReference type="InterPro" id="IPR009057">
    <property type="entry name" value="Homeodomain-like_sf"/>
</dbReference>
<protein>
    <recommendedName>
        <fullName evidence="5">HTH araC/xylS-type domain-containing protein</fullName>
    </recommendedName>
</protein>
<keyword evidence="3" id="KW-0804">Transcription</keyword>
<dbReference type="PANTHER" id="PTHR43280">
    <property type="entry name" value="ARAC-FAMILY TRANSCRIPTIONAL REGULATOR"/>
    <property type="match status" value="1"/>
</dbReference>
<dbReference type="SMART" id="SM00342">
    <property type="entry name" value="HTH_ARAC"/>
    <property type="match status" value="1"/>
</dbReference>
<dbReference type="GO" id="GO:0003700">
    <property type="term" value="F:DNA-binding transcription factor activity"/>
    <property type="evidence" value="ECO:0007669"/>
    <property type="project" value="InterPro"/>
</dbReference>
<feature type="domain" description="HTH araC/xylS-type" evidence="5">
    <location>
        <begin position="233"/>
        <end position="339"/>
    </location>
</feature>